<dbReference type="SUPFAM" id="SSF55797">
    <property type="entry name" value="PR-1-like"/>
    <property type="match status" value="1"/>
</dbReference>
<dbReference type="OrthoDB" id="6427256at2759"/>
<dbReference type="InterPro" id="IPR001283">
    <property type="entry name" value="CRISP-related"/>
</dbReference>
<dbReference type="PRINTS" id="PR00837">
    <property type="entry name" value="V5TPXLIKE"/>
</dbReference>
<accession>A0A914BTI4</accession>
<evidence type="ECO:0000259" key="2">
    <source>
        <dbReference type="SMART" id="SM00198"/>
    </source>
</evidence>
<dbReference type="InterPro" id="IPR035940">
    <property type="entry name" value="CAP_sf"/>
</dbReference>
<dbReference type="EnsemblMetazoa" id="XM_038223407.1">
    <property type="protein sequence ID" value="XP_038079335.1"/>
    <property type="gene ID" value="LOC119746448"/>
</dbReference>
<feature type="domain" description="SCP" evidence="2">
    <location>
        <begin position="95"/>
        <end position="235"/>
    </location>
</feature>
<dbReference type="Pfam" id="PF00188">
    <property type="entry name" value="CAP"/>
    <property type="match status" value="1"/>
</dbReference>
<dbReference type="AlphaFoldDB" id="A0A914BTI4"/>
<dbReference type="RefSeq" id="XP_038079335.1">
    <property type="nucleotide sequence ID" value="XM_038223407.1"/>
</dbReference>
<dbReference type="SMART" id="SM00198">
    <property type="entry name" value="SCP"/>
    <property type="match status" value="1"/>
</dbReference>
<evidence type="ECO:0000313" key="3">
    <source>
        <dbReference type="EnsemblMetazoa" id="XP_038079335.1"/>
    </source>
</evidence>
<dbReference type="Proteomes" id="UP000887568">
    <property type="component" value="Unplaced"/>
</dbReference>
<dbReference type="InterPro" id="IPR014044">
    <property type="entry name" value="CAP_dom"/>
</dbReference>
<protein>
    <recommendedName>
        <fullName evidence="2">SCP domain-containing protein</fullName>
    </recommendedName>
</protein>
<reference evidence="3" key="1">
    <citation type="submission" date="2022-11" db="UniProtKB">
        <authorList>
            <consortium name="EnsemblMetazoa"/>
        </authorList>
    </citation>
    <scope>IDENTIFICATION</scope>
</reference>
<dbReference type="OMA" id="NDYHDYP"/>
<evidence type="ECO:0000313" key="4">
    <source>
        <dbReference type="Proteomes" id="UP000887568"/>
    </source>
</evidence>
<name>A0A914BTI4_PATMI</name>
<proteinExistence type="predicted"/>
<dbReference type="PANTHER" id="PTHR10334">
    <property type="entry name" value="CYSTEINE-RICH SECRETORY PROTEIN-RELATED"/>
    <property type="match status" value="1"/>
</dbReference>
<feature type="compositionally biased region" description="Basic and acidic residues" evidence="1">
    <location>
        <begin position="70"/>
        <end position="79"/>
    </location>
</feature>
<feature type="region of interest" description="Disordered" evidence="1">
    <location>
        <begin position="65"/>
        <end position="93"/>
    </location>
</feature>
<organism evidence="3 4">
    <name type="scientific">Patiria miniata</name>
    <name type="common">Bat star</name>
    <name type="synonym">Asterina miniata</name>
    <dbReference type="NCBI Taxonomy" id="46514"/>
    <lineage>
        <taxon>Eukaryota</taxon>
        <taxon>Metazoa</taxon>
        <taxon>Echinodermata</taxon>
        <taxon>Eleutherozoa</taxon>
        <taxon>Asterozoa</taxon>
        <taxon>Asteroidea</taxon>
        <taxon>Valvatacea</taxon>
        <taxon>Valvatida</taxon>
        <taxon>Asterinidae</taxon>
        <taxon>Patiria</taxon>
    </lineage>
</organism>
<evidence type="ECO:0000256" key="1">
    <source>
        <dbReference type="SAM" id="MobiDB-lite"/>
    </source>
</evidence>
<dbReference type="Gene3D" id="3.40.33.10">
    <property type="entry name" value="CAP"/>
    <property type="match status" value="1"/>
</dbReference>
<sequence>MIASSISSPLMRLTSLQKMSLLKLLIFTSILLLGSTVGADPLASNGAHERKSSAVYDSPALRVSRRSAHRREADGELRRFPRQASDDGPLSYSPDETRALLDAHIEYRRNVTPSAADMNMIVWNTELADMARVWAERCVFEHGFPTDPPEPYNGLVAQNIWMGSQSFALTRSVTAWYNEYKDYDYATATCSAECGHYRVMVFSGLETIGCGSANCDGGRQTLTVCNYGPSVPSRGVPYKAGPACGLCASGTGWCDDKLCRTDCNAAGESCKCNLQCQNCGELDSAQCKCTCKAGWRGTDCSEPCTNYQDYCDSGAYTPEACVGDTGAQKDCPATCELCSVVSDSTAAEAKCCDGKMCDAGEVLNESSCECVDYVEFNTPKNAAAPVVVSWMFVSVLSGLVTSMPILIG</sequence>
<keyword evidence="4" id="KW-1185">Reference proteome</keyword>
<dbReference type="GeneID" id="119746448"/>